<dbReference type="CDD" id="cd09272">
    <property type="entry name" value="RNase_HI_RT_Ty1"/>
    <property type="match status" value="1"/>
</dbReference>
<gene>
    <name evidence="1" type="ORF">Sradi_5685000</name>
</gene>
<accession>A0AAW2L0R7</accession>
<reference evidence="1" key="2">
    <citation type="journal article" date="2024" name="Plant">
        <title>Genomic evolution and insights into agronomic trait innovations of Sesamum species.</title>
        <authorList>
            <person name="Miao H."/>
            <person name="Wang L."/>
            <person name="Qu L."/>
            <person name="Liu H."/>
            <person name="Sun Y."/>
            <person name="Le M."/>
            <person name="Wang Q."/>
            <person name="Wei S."/>
            <person name="Zheng Y."/>
            <person name="Lin W."/>
            <person name="Duan Y."/>
            <person name="Cao H."/>
            <person name="Xiong S."/>
            <person name="Wang X."/>
            <person name="Wei L."/>
            <person name="Li C."/>
            <person name="Ma Q."/>
            <person name="Ju M."/>
            <person name="Zhao R."/>
            <person name="Li G."/>
            <person name="Mu C."/>
            <person name="Tian Q."/>
            <person name="Mei H."/>
            <person name="Zhang T."/>
            <person name="Gao T."/>
            <person name="Zhang H."/>
        </authorList>
    </citation>
    <scope>NUCLEOTIDE SEQUENCE</scope>
    <source>
        <strain evidence="1">G02</strain>
    </source>
</reference>
<dbReference type="SUPFAM" id="SSF56672">
    <property type="entry name" value="DNA/RNA polymerases"/>
    <property type="match status" value="1"/>
</dbReference>
<evidence type="ECO:0000313" key="1">
    <source>
        <dbReference type="EMBL" id="KAL0312857.1"/>
    </source>
</evidence>
<sequence>MITVLFTMVTDPGHIFLLVYVDDILIAGTSLSEIQKTKYTLDIIKDAGLLYSKAATTRLPQGLKFAADCGAKLQHPDAYRKLIGRLLYLGFTRPDISHSVQQLSQCFAHPCEGHWSAALHIVSVYVFLGATPISWKTKKQSTISRSTAEAEYWNLAATICELHWISYILKDLGVDIVTPIPLFCDNKAILHIMANTVFHERTKHIEIDCHIVRDAYKDGFILPSHIKGTDQIADIFTKLLPFKSFATMVSKLELVSLIPSPTCRGGC</sequence>
<protein>
    <submittedName>
        <fullName evidence="1">Retrovirus-related Pol polyprotein from transposon RE2</fullName>
    </submittedName>
</protein>
<reference evidence="1" key="1">
    <citation type="submission" date="2020-06" db="EMBL/GenBank/DDBJ databases">
        <authorList>
            <person name="Li T."/>
            <person name="Hu X."/>
            <person name="Zhang T."/>
            <person name="Song X."/>
            <person name="Zhang H."/>
            <person name="Dai N."/>
            <person name="Sheng W."/>
            <person name="Hou X."/>
            <person name="Wei L."/>
        </authorList>
    </citation>
    <scope>NUCLEOTIDE SEQUENCE</scope>
    <source>
        <strain evidence="1">G02</strain>
        <tissue evidence="1">Leaf</tissue>
    </source>
</reference>
<dbReference type="EMBL" id="JACGWJ010000026">
    <property type="protein sequence ID" value="KAL0312857.1"/>
    <property type="molecule type" value="Genomic_DNA"/>
</dbReference>
<dbReference type="AlphaFoldDB" id="A0AAW2L0R7"/>
<organism evidence="1">
    <name type="scientific">Sesamum radiatum</name>
    <name type="common">Black benniseed</name>
    <dbReference type="NCBI Taxonomy" id="300843"/>
    <lineage>
        <taxon>Eukaryota</taxon>
        <taxon>Viridiplantae</taxon>
        <taxon>Streptophyta</taxon>
        <taxon>Embryophyta</taxon>
        <taxon>Tracheophyta</taxon>
        <taxon>Spermatophyta</taxon>
        <taxon>Magnoliopsida</taxon>
        <taxon>eudicotyledons</taxon>
        <taxon>Gunneridae</taxon>
        <taxon>Pentapetalae</taxon>
        <taxon>asterids</taxon>
        <taxon>lamiids</taxon>
        <taxon>Lamiales</taxon>
        <taxon>Pedaliaceae</taxon>
        <taxon>Sesamum</taxon>
    </lineage>
</organism>
<dbReference type="InterPro" id="IPR043502">
    <property type="entry name" value="DNA/RNA_pol_sf"/>
</dbReference>
<name>A0AAW2L0R7_SESRA</name>
<comment type="caution">
    <text evidence="1">The sequence shown here is derived from an EMBL/GenBank/DDBJ whole genome shotgun (WGS) entry which is preliminary data.</text>
</comment>
<dbReference type="PANTHER" id="PTHR11439:SF470">
    <property type="entry name" value="CYSTEINE-RICH RLK (RECEPTOR-LIKE PROTEIN KINASE) 8"/>
    <property type="match status" value="1"/>
</dbReference>
<proteinExistence type="predicted"/>
<dbReference type="PANTHER" id="PTHR11439">
    <property type="entry name" value="GAG-POL-RELATED RETROTRANSPOSON"/>
    <property type="match status" value="1"/>
</dbReference>